<evidence type="ECO:0000313" key="2">
    <source>
        <dbReference type="Proteomes" id="UP001151760"/>
    </source>
</evidence>
<gene>
    <name evidence="1" type="ORF">Tco_1019234</name>
</gene>
<name>A0ABQ5FX27_9ASTR</name>
<evidence type="ECO:0000313" key="1">
    <source>
        <dbReference type="EMBL" id="GJT67754.1"/>
    </source>
</evidence>
<protein>
    <submittedName>
        <fullName evidence="1">Uncharacterized protein</fullName>
    </submittedName>
</protein>
<dbReference type="Proteomes" id="UP001151760">
    <property type="component" value="Unassembled WGS sequence"/>
</dbReference>
<accession>A0ABQ5FX27</accession>
<sequence>MQQTKKVYSYALTKLILRVKKLEKKVKTNKARRRAMIVISEDEDAKEDYSKQGRKISEINKDPTISLVQPEQDMEYDFDVST</sequence>
<reference evidence="1" key="2">
    <citation type="submission" date="2022-01" db="EMBL/GenBank/DDBJ databases">
        <authorList>
            <person name="Yamashiro T."/>
            <person name="Shiraishi A."/>
            <person name="Satake H."/>
            <person name="Nakayama K."/>
        </authorList>
    </citation>
    <scope>NUCLEOTIDE SEQUENCE</scope>
</reference>
<reference evidence="1" key="1">
    <citation type="journal article" date="2022" name="Int. J. Mol. Sci.">
        <title>Draft Genome of Tanacetum Coccineum: Genomic Comparison of Closely Related Tanacetum-Family Plants.</title>
        <authorList>
            <person name="Yamashiro T."/>
            <person name="Shiraishi A."/>
            <person name="Nakayama K."/>
            <person name="Satake H."/>
        </authorList>
    </citation>
    <scope>NUCLEOTIDE SEQUENCE</scope>
</reference>
<keyword evidence="2" id="KW-1185">Reference proteome</keyword>
<proteinExistence type="predicted"/>
<organism evidence="1 2">
    <name type="scientific">Tanacetum coccineum</name>
    <dbReference type="NCBI Taxonomy" id="301880"/>
    <lineage>
        <taxon>Eukaryota</taxon>
        <taxon>Viridiplantae</taxon>
        <taxon>Streptophyta</taxon>
        <taxon>Embryophyta</taxon>
        <taxon>Tracheophyta</taxon>
        <taxon>Spermatophyta</taxon>
        <taxon>Magnoliopsida</taxon>
        <taxon>eudicotyledons</taxon>
        <taxon>Gunneridae</taxon>
        <taxon>Pentapetalae</taxon>
        <taxon>asterids</taxon>
        <taxon>campanulids</taxon>
        <taxon>Asterales</taxon>
        <taxon>Asteraceae</taxon>
        <taxon>Asteroideae</taxon>
        <taxon>Anthemideae</taxon>
        <taxon>Anthemidinae</taxon>
        <taxon>Tanacetum</taxon>
    </lineage>
</organism>
<comment type="caution">
    <text evidence="1">The sequence shown here is derived from an EMBL/GenBank/DDBJ whole genome shotgun (WGS) entry which is preliminary data.</text>
</comment>
<dbReference type="EMBL" id="BQNB010017836">
    <property type="protein sequence ID" value="GJT67754.1"/>
    <property type="molecule type" value="Genomic_DNA"/>
</dbReference>